<dbReference type="Proteomes" id="UP000615446">
    <property type="component" value="Unassembled WGS sequence"/>
</dbReference>
<accession>A0A8H3LWF4</accession>
<proteinExistence type="predicted"/>
<evidence type="ECO:0000313" key="1">
    <source>
        <dbReference type="EMBL" id="GES93520.1"/>
    </source>
</evidence>
<evidence type="ECO:0008006" key="3">
    <source>
        <dbReference type="Google" id="ProtNLM"/>
    </source>
</evidence>
<comment type="caution">
    <text evidence="1">The sequence shown here is derived from an EMBL/GenBank/DDBJ whole genome shotgun (WGS) entry which is preliminary data.</text>
</comment>
<dbReference type="EMBL" id="BLAL01000228">
    <property type="protein sequence ID" value="GES93520.1"/>
    <property type="molecule type" value="Genomic_DNA"/>
</dbReference>
<name>A0A8H3LWF4_9GLOM</name>
<sequence length="128" mass="14662">MSGIIKKGDQNNTILCQGYTEALDVAYYDTTIEVGSRNGFIPKKFHKFCDDIPHTVALIKAKGTEEILGGFYPTVWRFSSWGKTNDSFISSFKNTWTIFGDDIIVYSSGDEDKDYDNMWFRKNIMKKS</sequence>
<dbReference type="AlphaFoldDB" id="A0A8H3LWF4"/>
<reference evidence="1" key="1">
    <citation type="submission" date="2019-10" db="EMBL/GenBank/DDBJ databases">
        <title>Conservation and host-specific expression of non-tandemly repeated heterogenous ribosome RNA gene in arbuscular mycorrhizal fungi.</title>
        <authorList>
            <person name="Maeda T."/>
            <person name="Kobayashi Y."/>
            <person name="Nakagawa T."/>
            <person name="Ezawa T."/>
            <person name="Yamaguchi K."/>
            <person name="Bino T."/>
            <person name="Nishimoto Y."/>
            <person name="Shigenobu S."/>
            <person name="Kawaguchi M."/>
        </authorList>
    </citation>
    <scope>NUCLEOTIDE SEQUENCE</scope>
    <source>
        <strain evidence="1">HR1</strain>
    </source>
</reference>
<evidence type="ECO:0000313" key="2">
    <source>
        <dbReference type="Proteomes" id="UP000615446"/>
    </source>
</evidence>
<protein>
    <recommendedName>
        <fullName evidence="3">TLDc domain-containing protein</fullName>
    </recommendedName>
</protein>
<organism evidence="1 2">
    <name type="scientific">Rhizophagus clarus</name>
    <dbReference type="NCBI Taxonomy" id="94130"/>
    <lineage>
        <taxon>Eukaryota</taxon>
        <taxon>Fungi</taxon>
        <taxon>Fungi incertae sedis</taxon>
        <taxon>Mucoromycota</taxon>
        <taxon>Glomeromycotina</taxon>
        <taxon>Glomeromycetes</taxon>
        <taxon>Glomerales</taxon>
        <taxon>Glomeraceae</taxon>
        <taxon>Rhizophagus</taxon>
    </lineage>
</organism>
<gene>
    <name evidence="1" type="ORF">RCL2_002026300</name>
</gene>